<dbReference type="GO" id="GO:0005960">
    <property type="term" value="C:glycine cleavage complex"/>
    <property type="evidence" value="ECO:0007669"/>
    <property type="project" value="UniProtKB-UniRule"/>
</dbReference>
<gene>
    <name evidence="6" type="primary">gcvH1</name>
    <name evidence="6" type="ORF">DFA_04774</name>
</gene>
<evidence type="ECO:0000256" key="4">
    <source>
        <dbReference type="RuleBase" id="RU364055"/>
    </source>
</evidence>
<protein>
    <recommendedName>
        <fullName evidence="4">Glycine cleavage system H protein</fullName>
    </recommendedName>
</protein>
<reference evidence="7" key="1">
    <citation type="journal article" date="2011" name="Genome Res.">
        <title>Phylogeny-wide analysis of social amoeba genomes highlights ancient origins for complex intercellular communication.</title>
        <authorList>
            <person name="Heidel A.J."/>
            <person name="Lawal H.M."/>
            <person name="Felder M."/>
            <person name="Schilde C."/>
            <person name="Helps N.R."/>
            <person name="Tunggal B."/>
            <person name="Rivero F."/>
            <person name="John U."/>
            <person name="Schleicher M."/>
            <person name="Eichinger L."/>
            <person name="Platzer M."/>
            <person name="Noegel A.A."/>
            <person name="Schaap P."/>
            <person name="Gloeckner G."/>
        </authorList>
    </citation>
    <scope>NUCLEOTIDE SEQUENCE [LARGE SCALE GENOMIC DNA]</scope>
    <source>
        <strain evidence="7">SH3</strain>
    </source>
</reference>
<comment type="cofactor">
    <cofactor evidence="4">
        <name>(R)-lipoate</name>
        <dbReference type="ChEBI" id="CHEBI:83088"/>
    </cofactor>
    <text evidence="4">Binds 1 lipoyl cofactor covalently.</text>
</comment>
<evidence type="ECO:0000256" key="1">
    <source>
        <dbReference type="ARBA" id="ARBA00009249"/>
    </source>
</evidence>
<keyword evidence="4" id="KW-0809">Transit peptide</keyword>
<dbReference type="SUPFAM" id="SSF51230">
    <property type="entry name" value="Single hybrid motif"/>
    <property type="match status" value="1"/>
</dbReference>
<dbReference type="InterPro" id="IPR000089">
    <property type="entry name" value="Biotin_lipoyl"/>
</dbReference>
<evidence type="ECO:0000313" key="6">
    <source>
        <dbReference type="EMBL" id="EGG22644.1"/>
    </source>
</evidence>
<dbReference type="InterPro" id="IPR002930">
    <property type="entry name" value="GCV_H"/>
</dbReference>
<dbReference type="GO" id="GO:0009249">
    <property type="term" value="P:protein lipoylation"/>
    <property type="evidence" value="ECO:0007669"/>
    <property type="project" value="TreeGrafter"/>
</dbReference>
<evidence type="ECO:0000313" key="7">
    <source>
        <dbReference type="Proteomes" id="UP000007797"/>
    </source>
</evidence>
<dbReference type="STRING" id="1054147.F4PQI1"/>
<dbReference type="EMBL" id="GL883009">
    <property type="protein sequence ID" value="EGG22644.1"/>
    <property type="molecule type" value="Genomic_DNA"/>
</dbReference>
<dbReference type="InterPro" id="IPR017453">
    <property type="entry name" value="GCV_H_sub"/>
</dbReference>
<dbReference type="RefSeq" id="XP_004360495.1">
    <property type="nucleotide sequence ID" value="XM_004360438.1"/>
</dbReference>
<comment type="subcellular location">
    <subcellularLocation>
        <location evidence="4">Mitochondrion</location>
    </subcellularLocation>
</comment>
<sequence length="150" mass="16656">MFSSTITKVLRNNQVRSALVFPVRRYSTLRYSTSHEWARMDTTTTATVGLSEFATKTLGDIVYIELPVVGKKHAVGDTIAVVESTKAASEIYAPVAGEITSVNNELEGSPEDINEEPTGNGWIWKMSNVNKADFDKLMDEAAYKKFTEEQ</sequence>
<dbReference type="NCBIfam" id="TIGR00527">
    <property type="entry name" value="gcvH"/>
    <property type="match status" value="1"/>
</dbReference>
<dbReference type="PROSITE" id="PS50968">
    <property type="entry name" value="BIOTINYL_LIPOYL"/>
    <property type="match status" value="1"/>
</dbReference>
<keyword evidence="2 3" id="KW-0450">Lipoyl</keyword>
<dbReference type="PANTHER" id="PTHR11715">
    <property type="entry name" value="GLYCINE CLEAVAGE SYSTEM H PROTEIN"/>
    <property type="match status" value="1"/>
</dbReference>
<dbReference type="AlphaFoldDB" id="F4PQI1"/>
<keyword evidence="4" id="KW-0496">Mitochondrion</keyword>
<keyword evidence="7" id="KW-1185">Reference proteome</keyword>
<comment type="subunit">
    <text evidence="4">The glycine cleavage system is composed of four proteins: P, T, L and H.</text>
</comment>
<dbReference type="PANTHER" id="PTHR11715:SF3">
    <property type="entry name" value="GLYCINE CLEAVAGE SYSTEM H PROTEIN-RELATED"/>
    <property type="match status" value="1"/>
</dbReference>
<dbReference type="CDD" id="cd06848">
    <property type="entry name" value="GCS_H"/>
    <property type="match status" value="1"/>
</dbReference>
<dbReference type="Pfam" id="PF01597">
    <property type="entry name" value="GCV_H"/>
    <property type="match status" value="1"/>
</dbReference>
<dbReference type="InterPro" id="IPR011053">
    <property type="entry name" value="Single_hybrid_motif"/>
</dbReference>
<comment type="function">
    <text evidence="4">The H protein shuttles the methylamine group of glycine from the P protein to the T protein.</text>
</comment>
<dbReference type="KEGG" id="dfa:DFA_04774"/>
<name>F4PQI1_CACFS</name>
<dbReference type="Proteomes" id="UP000007797">
    <property type="component" value="Unassembled WGS sequence"/>
</dbReference>
<accession>F4PQI1</accession>
<feature type="modified residue" description="N6-lipoyllysine" evidence="3">
    <location>
        <position position="86"/>
    </location>
</feature>
<evidence type="ECO:0000259" key="5">
    <source>
        <dbReference type="PROSITE" id="PS50968"/>
    </source>
</evidence>
<dbReference type="HAMAP" id="MF_00272">
    <property type="entry name" value="GcvH"/>
    <property type="match status" value="1"/>
</dbReference>
<proteinExistence type="inferred from homology"/>
<dbReference type="Gene3D" id="2.40.50.100">
    <property type="match status" value="1"/>
</dbReference>
<dbReference type="GO" id="GO:0019464">
    <property type="term" value="P:glycine decarboxylation via glycine cleavage system"/>
    <property type="evidence" value="ECO:0007669"/>
    <property type="project" value="UniProtKB-UniRule"/>
</dbReference>
<dbReference type="OrthoDB" id="10264154at2759"/>
<feature type="domain" description="Lipoyl-binding" evidence="5">
    <location>
        <begin position="45"/>
        <end position="127"/>
    </location>
</feature>
<dbReference type="InterPro" id="IPR033753">
    <property type="entry name" value="GCV_H/Fam206"/>
</dbReference>
<dbReference type="NCBIfam" id="NF002270">
    <property type="entry name" value="PRK01202.1"/>
    <property type="match status" value="1"/>
</dbReference>
<dbReference type="GeneID" id="14874451"/>
<comment type="similarity">
    <text evidence="1 4">Belongs to the GcvH family.</text>
</comment>
<dbReference type="GO" id="GO:0005739">
    <property type="term" value="C:mitochondrion"/>
    <property type="evidence" value="ECO:0007669"/>
    <property type="project" value="UniProtKB-SubCell"/>
</dbReference>
<organism evidence="6 7">
    <name type="scientific">Cavenderia fasciculata</name>
    <name type="common">Slime mold</name>
    <name type="synonym">Dictyostelium fasciculatum</name>
    <dbReference type="NCBI Taxonomy" id="261658"/>
    <lineage>
        <taxon>Eukaryota</taxon>
        <taxon>Amoebozoa</taxon>
        <taxon>Evosea</taxon>
        <taxon>Eumycetozoa</taxon>
        <taxon>Dictyostelia</taxon>
        <taxon>Acytosteliales</taxon>
        <taxon>Cavenderiaceae</taxon>
        <taxon>Cavenderia</taxon>
    </lineage>
</organism>
<evidence type="ECO:0000256" key="2">
    <source>
        <dbReference type="ARBA" id="ARBA00022823"/>
    </source>
</evidence>
<dbReference type="OMA" id="KEHEWIR"/>
<evidence type="ECO:0000256" key="3">
    <source>
        <dbReference type="PIRSR" id="PIRSR617453-50"/>
    </source>
</evidence>